<sequence>MAGALASVNPVAHAVDGETHITGQGITRTVDCNNSTLFVMGTGNQVFAVGNCWAVTVQGSSNLIVADNVVNDITVYGYDQKVFYKNGEPIVWDRGRELGMTNQINRVPT</sequence>
<dbReference type="STRING" id="1791.GCA_001049355_00010"/>
<name>A0A3S4T6D0_MYCAU</name>
<gene>
    <name evidence="1" type="ORF">NCTC10437_01057</name>
</gene>
<organism evidence="1 2">
    <name type="scientific">Mycolicibacterium aurum</name>
    <name type="common">Mycobacterium aurum</name>
    <dbReference type="NCBI Taxonomy" id="1791"/>
    <lineage>
        <taxon>Bacteria</taxon>
        <taxon>Bacillati</taxon>
        <taxon>Actinomycetota</taxon>
        <taxon>Actinomycetes</taxon>
        <taxon>Mycobacteriales</taxon>
        <taxon>Mycobacteriaceae</taxon>
        <taxon>Mycolicibacterium</taxon>
    </lineage>
</organism>
<evidence type="ECO:0000313" key="1">
    <source>
        <dbReference type="EMBL" id="VEG51941.1"/>
    </source>
</evidence>
<dbReference type="InterPro" id="IPR021417">
    <property type="entry name" value="DUF3060"/>
</dbReference>
<proteinExistence type="predicted"/>
<dbReference type="Pfam" id="PF11259">
    <property type="entry name" value="DUF3060"/>
    <property type="match status" value="1"/>
</dbReference>
<protein>
    <submittedName>
        <fullName evidence="1">Protein of uncharacterized function (DUF3060)</fullName>
    </submittedName>
</protein>
<reference evidence="1 2" key="1">
    <citation type="submission" date="2018-12" db="EMBL/GenBank/DDBJ databases">
        <authorList>
            <consortium name="Pathogen Informatics"/>
        </authorList>
    </citation>
    <scope>NUCLEOTIDE SEQUENCE [LARGE SCALE GENOMIC DNA]</scope>
    <source>
        <strain evidence="1 2">NCTC10437</strain>
    </source>
</reference>
<dbReference type="AlphaFoldDB" id="A0A3S4T6D0"/>
<dbReference type="EMBL" id="LR134356">
    <property type="protein sequence ID" value="VEG51941.1"/>
    <property type="molecule type" value="Genomic_DNA"/>
</dbReference>
<evidence type="ECO:0000313" key="2">
    <source>
        <dbReference type="Proteomes" id="UP000279306"/>
    </source>
</evidence>
<accession>A0A3S4T6D0</accession>
<dbReference type="KEGG" id="mauu:NCTC10437_01057"/>
<dbReference type="Proteomes" id="UP000279306">
    <property type="component" value="Chromosome"/>
</dbReference>
<keyword evidence="2" id="KW-1185">Reference proteome</keyword>